<dbReference type="AlphaFoldDB" id="A0A2S8SWZ1"/>
<dbReference type="Gene3D" id="1.10.150.130">
    <property type="match status" value="1"/>
</dbReference>
<dbReference type="Proteomes" id="UP000237684">
    <property type="component" value="Unassembled WGS sequence"/>
</dbReference>
<dbReference type="InterPro" id="IPR011010">
    <property type="entry name" value="DNA_brk_join_enz"/>
</dbReference>
<accession>A0A2S8SWZ1</accession>
<evidence type="ECO:0000259" key="5">
    <source>
        <dbReference type="PROSITE" id="PS51898"/>
    </source>
</evidence>
<keyword evidence="3" id="KW-0233">DNA recombination</keyword>
<evidence type="ECO:0000256" key="4">
    <source>
        <dbReference type="SAM" id="MobiDB-lite"/>
    </source>
</evidence>
<dbReference type="InterPro" id="IPR013762">
    <property type="entry name" value="Integrase-like_cat_sf"/>
</dbReference>
<gene>
    <name evidence="6" type="ORF">B1R32_10116</name>
</gene>
<reference evidence="6 7" key="1">
    <citation type="journal article" date="2018" name="Syst. Appl. Microbiol.">
        <title>Abditibacterium utsteinense sp. nov., the first cultivated member of candidate phylum FBP, isolated from ice-free Antarctic soil samples.</title>
        <authorList>
            <person name="Tahon G."/>
            <person name="Tytgat B."/>
            <person name="Lebbe L."/>
            <person name="Carlier A."/>
            <person name="Willems A."/>
        </authorList>
    </citation>
    <scope>NUCLEOTIDE SEQUENCE [LARGE SCALE GENOMIC DNA]</scope>
    <source>
        <strain evidence="6 7">LMG 29911</strain>
    </source>
</reference>
<name>A0A2S8SWZ1_9BACT</name>
<comment type="caution">
    <text evidence="6">The sequence shown here is derived from an EMBL/GenBank/DDBJ whole genome shotgun (WGS) entry which is preliminary data.</text>
</comment>
<comment type="similarity">
    <text evidence="1">Belongs to the 'phage' integrase family.</text>
</comment>
<dbReference type="GO" id="GO:0006310">
    <property type="term" value="P:DNA recombination"/>
    <property type="evidence" value="ECO:0007669"/>
    <property type="project" value="UniProtKB-KW"/>
</dbReference>
<dbReference type="GO" id="GO:0003677">
    <property type="term" value="F:DNA binding"/>
    <property type="evidence" value="ECO:0007669"/>
    <property type="project" value="UniProtKB-KW"/>
</dbReference>
<dbReference type="OrthoDB" id="9785687at2"/>
<dbReference type="Gene3D" id="1.10.443.10">
    <property type="entry name" value="Intergrase catalytic core"/>
    <property type="match status" value="1"/>
</dbReference>
<feature type="region of interest" description="Disordered" evidence="4">
    <location>
        <begin position="335"/>
        <end position="355"/>
    </location>
</feature>
<dbReference type="Pfam" id="PF00589">
    <property type="entry name" value="Phage_integrase"/>
    <property type="match status" value="1"/>
</dbReference>
<dbReference type="PANTHER" id="PTHR30349">
    <property type="entry name" value="PHAGE INTEGRASE-RELATED"/>
    <property type="match status" value="1"/>
</dbReference>
<dbReference type="RefSeq" id="WP_105482032.1">
    <property type="nucleotide sequence ID" value="NZ_NIGF01000001.1"/>
</dbReference>
<evidence type="ECO:0000313" key="7">
    <source>
        <dbReference type="Proteomes" id="UP000237684"/>
    </source>
</evidence>
<dbReference type="PANTHER" id="PTHR30349:SF41">
    <property type="entry name" value="INTEGRASE_RECOMBINASE PROTEIN MJ0367-RELATED"/>
    <property type="match status" value="1"/>
</dbReference>
<feature type="compositionally biased region" description="Low complexity" evidence="4">
    <location>
        <begin position="1"/>
        <end position="15"/>
    </location>
</feature>
<organism evidence="6 7">
    <name type="scientific">Abditibacterium utsteinense</name>
    <dbReference type="NCBI Taxonomy" id="1960156"/>
    <lineage>
        <taxon>Bacteria</taxon>
        <taxon>Pseudomonadati</taxon>
        <taxon>Abditibacteriota</taxon>
        <taxon>Abditibacteriia</taxon>
        <taxon>Abditibacteriales</taxon>
        <taxon>Abditibacteriaceae</taxon>
        <taxon>Abditibacterium</taxon>
    </lineage>
</organism>
<dbReference type="SUPFAM" id="SSF56349">
    <property type="entry name" value="DNA breaking-rejoining enzymes"/>
    <property type="match status" value="1"/>
</dbReference>
<dbReference type="InterPro" id="IPR002104">
    <property type="entry name" value="Integrase_catalytic"/>
</dbReference>
<feature type="domain" description="Tyr recombinase" evidence="5">
    <location>
        <begin position="143"/>
        <end position="337"/>
    </location>
</feature>
<evidence type="ECO:0000256" key="1">
    <source>
        <dbReference type="ARBA" id="ARBA00008857"/>
    </source>
</evidence>
<keyword evidence="7" id="KW-1185">Reference proteome</keyword>
<feature type="region of interest" description="Disordered" evidence="4">
    <location>
        <begin position="1"/>
        <end position="20"/>
    </location>
</feature>
<dbReference type="EMBL" id="NIGF01000001">
    <property type="protein sequence ID" value="PQV65279.1"/>
    <property type="molecule type" value="Genomic_DNA"/>
</dbReference>
<keyword evidence="2" id="KW-0238">DNA-binding</keyword>
<evidence type="ECO:0000256" key="3">
    <source>
        <dbReference type="ARBA" id="ARBA00023172"/>
    </source>
</evidence>
<evidence type="ECO:0000313" key="6">
    <source>
        <dbReference type="EMBL" id="PQV65279.1"/>
    </source>
</evidence>
<proteinExistence type="inferred from homology"/>
<feature type="compositionally biased region" description="Basic and acidic residues" evidence="4">
    <location>
        <begin position="343"/>
        <end position="355"/>
    </location>
</feature>
<sequence>MSKQASTSSFSQSSVSPPPTRFTPLELRHFHDEYTLECQLKQFTPQTLYCRGDVFTKFFWFLDKRGFDGVSASEIKQFIGYMATGHTEAGGRWGNPRLVKAMKPVTMVGYYRTLHAFFNWMVEEEIVTVSLMARVKAPIYRPEVKQPVSREVITLLLEAAKRSQSPERNEAILLVLLDTGVRASELCGIKMKDVDLAQRTLRILGKGQKYRTCYLGRATTKALMKHLRTRAASASATSSATPACVAAPDDALFVGAANAYGGPLTKSGLFQLLKRLAKAAGVPTCGPHALRRTFAVEFLRASNGNVFTVQHLLGHTDLTQTKLYCAISEADTENQHRQFSPADRLKRAAKEKTPY</sequence>
<protein>
    <submittedName>
        <fullName evidence="6">Site-specific recombinase XerD</fullName>
    </submittedName>
</protein>
<dbReference type="PROSITE" id="PS51898">
    <property type="entry name" value="TYR_RECOMBINASE"/>
    <property type="match status" value="1"/>
</dbReference>
<dbReference type="InterPro" id="IPR050090">
    <property type="entry name" value="Tyrosine_recombinase_XerCD"/>
</dbReference>
<dbReference type="GO" id="GO:0015074">
    <property type="term" value="P:DNA integration"/>
    <property type="evidence" value="ECO:0007669"/>
    <property type="project" value="InterPro"/>
</dbReference>
<dbReference type="InParanoid" id="A0A2S8SWZ1"/>
<dbReference type="InterPro" id="IPR010998">
    <property type="entry name" value="Integrase_recombinase_N"/>
</dbReference>
<evidence type="ECO:0000256" key="2">
    <source>
        <dbReference type="ARBA" id="ARBA00023125"/>
    </source>
</evidence>